<dbReference type="InterPro" id="IPR003877">
    <property type="entry name" value="SPRY_dom"/>
</dbReference>
<dbReference type="Pfam" id="PF13765">
    <property type="entry name" value="PRY"/>
    <property type="match status" value="1"/>
</dbReference>
<evidence type="ECO:0000256" key="1">
    <source>
        <dbReference type="SAM" id="MobiDB-lite"/>
    </source>
</evidence>
<dbReference type="SUPFAM" id="SSF49899">
    <property type="entry name" value="Concanavalin A-like lectins/glucanases"/>
    <property type="match status" value="1"/>
</dbReference>
<dbReference type="Pfam" id="PF00622">
    <property type="entry name" value="SPRY"/>
    <property type="match status" value="1"/>
</dbReference>
<dbReference type="InterPro" id="IPR050143">
    <property type="entry name" value="TRIM/RBCC"/>
</dbReference>
<dbReference type="PANTHER" id="PTHR24103">
    <property type="entry name" value="E3 UBIQUITIN-PROTEIN LIGASE TRIM"/>
    <property type="match status" value="1"/>
</dbReference>
<reference evidence="3" key="2">
    <citation type="submission" date="2025-09" db="UniProtKB">
        <authorList>
            <consortium name="Ensembl"/>
        </authorList>
    </citation>
    <scope>IDENTIFICATION</scope>
</reference>
<feature type="region of interest" description="Disordered" evidence="1">
    <location>
        <begin position="1"/>
        <end position="23"/>
    </location>
</feature>
<dbReference type="SMART" id="SM00449">
    <property type="entry name" value="SPRY"/>
    <property type="match status" value="1"/>
</dbReference>
<dbReference type="FunFam" id="2.60.120.920:FF:000004">
    <property type="entry name" value="Butyrophilin subfamily 1 member A1"/>
    <property type="match status" value="1"/>
</dbReference>
<dbReference type="InterPro" id="IPR001870">
    <property type="entry name" value="B30.2/SPRY"/>
</dbReference>
<proteinExistence type="predicted"/>
<evidence type="ECO:0000313" key="4">
    <source>
        <dbReference type="Proteomes" id="UP000694423"/>
    </source>
</evidence>
<dbReference type="InterPro" id="IPR003879">
    <property type="entry name" value="Butyrophylin_SPRY"/>
</dbReference>
<accession>A0A8C4KJ93</accession>
<reference evidence="3" key="1">
    <citation type="submission" date="2025-08" db="UniProtKB">
        <authorList>
            <consortium name="Ensembl"/>
        </authorList>
    </citation>
    <scope>IDENTIFICATION</scope>
</reference>
<dbReference type="PRINTS" id="PR01407">
    <property type="entry name" value="BUTYPHLNCDUF"/>
</dbReference>
<name>A0A8C4KJ93_DRONO</name>
<feature type="domain" description="B30.2/SPRY" evidence="2">
    <location>
        <begin position="43"/>
        <end position="233"/>
    </location>
</feature>
<dbReference type="SMART" id="SM00589">
    <property type="entry name" value="PRY"/>
    <property type="match status" value="1"/>
</dbReference>
<dbReference type="InterPro" id="IPR006574">
    <property type="entry name" value="PRY"/>
</dbReference>
<dbReference type="Gene3D" id="2.60.120.920">
    <property type="match status" value="1"/>
</dbReference>
<dbReference type="CDD" id="cd12888">
    <property type="entry name" value="SPRY_PRY_TRIM7_like"/>
    <property type="match status" value="1"/>
</dbReference>
<dbReference type="Ensembl" id="ENSDNVT00000027640.1">
    <property type="protein sequence ID" value="ENSDNVP00000022919.1"/>
    <property type="gene ID" value="ENSDNVG00000015942.1"/>
</dbReference>
<organism evidence="3 4">
    <name type="scientific">Dromaius novaehollandiae</name>
    <name type="common">Emu</name>
    <dbReference type="NCBI Taxonomy" id="8790"/>
    <lineage>
        <taxon>Eukaryota</taxon>
        <taxon>Metazoa</taxon>
        <taxon>Chordata</taxon>
        <taxon>Craniata</taxon>
        <taxon>Vertebrata</taxon>
        <taxon>Euteleostomi</taxon>
        <taxon>Archelosauria</taxon>
        <taxon>Archosauria</taxon>
        <taxon>Dinosauria</taxon>
        <taxon>Saurischia</taxon>
        <taxon>Theropoda</taxon>
        <taxon>Coelurosauria</taxon>
        <taxon>Aves</taxon>
        <taxon>Palaeognathae</taxon>
        <taxon>Casuariiformes</taxon>
        <taxon>Dromaiidae</taxon>
        <taxon>Dromaius</taxon>
    </lineage>
</organism>
<protein>
    <recommendedName>
        <fullName evidence="2">B30.2/SPRY domain-containing protein</fullName>
    </recommendedName>
</protein>
<dbReference type="InterPro" id="IPR013320">
    <property type="entry name" value="ConA-like_dom_sf"/>
</dbReference>
<dbReference type="AlphaFoldDB" id="A0A8C4KJ93"/>
<keyword evidence="4" id="KW-1185">Reference proteome</keyword>
<evidence type="ECO:0000259" key="2">
    <source>
        <dbReference type="PROSITE" id="PS50188"/>
    </source>
</evidence>
<sequence length="233" mass="25489">TGSDLHLQLAEEETPLTQPTLSPSLGQFSARGFPTPHWRWLEARRCLLLPGADIGSSLSPVDVTLDPGTANPFLVLAADRRGVRRGDVWASLPDTPERFTTEPCVLGCPGFTMGQHHWEVAVADGGDWWATGVAGGSIRRKGVLQLSPEEGIWAVGQWFGQYHAFTHPDWTPLHLHRPPRSIRVCLDCTGGQVAFADGEDRVPIFTFSLRPGPGEALHPWLYIGSDSWLALCP</sequence>
<dbReference type="PROSITE" id="PS50188">
    <property type="entry name" value="B302_SPRY"/>
    <property type="match status" value="1"/>
</dbReference>
<evidence type="ECO:0000313" key="3">
    <source>
        <dbReference type="Ensembl" id="ENSDNVP00000022919.1"/>
    </source>
</evidence>
<dbReference type="InterPro" id="IPR043136">
    <property type="entry name" value="B30.2/SPRY_sf"/>
</dbReference>
<dbReference type="Proteomes" id="UP000694423">
    <property type="component" value="Unplaced"/>
</dbReference>